<evidence type="ECO:0000313" key="1">
    <source>
        <dbReference type="EMBL" id="GGS26660.1"/>
    </source>
</evidence>
<proteinExistence type="predicted"/>
<dbReference type="RefSeq" id="WP_189209936.1">
    <property type="nucleotide sequence ID" value="NZ_BMRB01000001.1"/>
</dbReference>
<reference evidence="1" key="1">
    <citation type="journal article" date="2014" name="Int. J. Syst. Evol. Microbiol.">
        <title>Complete genome sequence of Corynebacterium casei LMG S-19264T (=DSM 44701T), isolated from a smear-ripened cheese.</title>
        <authorList>
            <consortium name="US DOE Joint Genome Institute (JGI-PGF)"/>
            <person name="Walter F."/>
            <person name="Albersmeier A."/>
            <person name="Kalinowski J."/>
            <person name="Ruckert C."/>
        </authorList>
    </citation>
    <scope>NUCLEOTIDE SEQUENCE</scope>
    <source>
        <strain evidence="1">JCM 3276</strain>
    </source>
</reference>
<dbReference type="SUPFAM" id="SSF51735">
    <property type="entry name" value="NAD(P)-binding Rossmann-fold domains"/>
    <property type="match status" value="1"/>
</dbReference>
<dbReference type="Gene3D" id="3.40.50.720">
    <property type="entry name" value="NAD(P)-binding Rossmann-like Domain"/>
    <property type="match status" value="1"/>
</dbReference>
<evidence type="ECO:0000313" key="2">
    <source>
        <dbReference type="Proteomes" id="UP000660680"/>
    </source>
</evidence>
<dbReference type="Proteomes" id="UP000660680">
    <property type="component" value="Unassembled WGS sequence"/>
</dbReference>
<comment type="caution">
    <text evidence="1">The sequence shown here is derived from an EMBL/GenBank/DDBJ whole genome shotgun (WGS) entry which is preliminary data.</text>
</comment>
<evidence type="ECO:0008006" key="3">
    <source>
        <dbReference type="Google" id="ProtNLM"/>
    </source>
</evidence>
<sequence>MPGTLVVGLGHAGTRLHLPVLRALRGREDPPIVVFDPVRSVQPGPDVVAARDLPHAAALTDPATCVVHLCTPPTARVEPITALAGLGFRRFLVEKPLAADPAALTELLDLVDLVGLDVVPIAQWRHSELTRRLMGLRAELGRPLSIAVRQAKPRFTRTLAGDDHPSAFDVEAPHSVALALRLAGPAAVTGAGCADMLLGSAVFPGLGGAWLSLAHEGGARTEITTELTAPVRERRVTVEFEGGTAVGHFAVSAADEFAQLEVTAPGRRSHSVFRDDSLTAFVARAYRHFDGARMLGELTAGAAVVSLIAEAKRLAGARAGAVR</sequence>
<name>A0A918LB02_9PSEU</name>
<keyword evidence="2" id="KW-1185">Reference proteome</keyword>
<dbReference type="EMBL" id="BMRB01000001">
    <property type="protein sequence ID" value="GGS26660.1"/>
    <property type="molecule type" value="Genomic_DNA"/>
</dbReference>
<dbReference type="AlphaFoldDB" id="A0A918LB02"/>
<reference evidence="1" key="2">
    <citation type="submission" date="2020-09" db="EMBL/GenBank/DDBJ databases">
        <authorList>
            <person name="Sun Q."/>
            <person name="Ohkuma M."/>
        </authorList>
    </citation>
    <scope>NUCLEOTIDE SEQUENCE</scope>
    <source>
        <strain evidence="1">JCM 3276</strain>
    </source>
</reference>
<dbReference type="InterPro" id="IPR036291">
    <property type="entry name" value="NAD(P)-bd_dom_sf"/>
</dbReference>
<protein>
    <recommendedName>
        <fullName evidence="3">Oxidoreductase</fullName>
    </recommendedName>
</protein>
<organism evidence="1 2">
    <name type="scientific">Actinokineospora fastidiosa</name>
    <dbReference type="NCBI Taxonomy" id="1816"/>
    <lineage>
        <taxon>Bacteria</taxon>
        <taxon>Bacillati</taxon>
        <taxon>Actinomycetota</taxon>
        <taxon>Actinomycetes</taxon>
        <taxon>Pseudonocardiales</taxon>
        <taxon>Pseudonocardiaceae</taxon>
        <taxon>Actinokineospora</taxon>
    </lineage>
</organism>
<accession>A0A918LB02</accession>
<gene>
    <name evidence="1" type="ORF">GCM10010171_20210</name>
</gene>
<dbReference type="Gene3D" id="3.30.360.10">
    <property type="entry name" value="Dihydrodipicolinate Reductase, domain 2"/>
    <property type="match status" value="1"/>
</dbReference>